<feature type="transmembrane region" description="Helical" evidence="7">
    <location>
        <begin position="33"/>
        <end position="55"/>
    </location>
</feature>
<evidence type="ECO:0000259" key="8">
    <source>
        <dbReference type="PROSITE" id="PS50928"/>
    </source>
</evidence>
<dbReference type="Proteomes" id="UP001058271">
    <property type="component" value="Chromosome"/>
</dbReference>
<feature type="transmembrane region" description="Helical" evidence="7">
    <location>
        <begin position="147"/>
        <end position="169"/>
    </location>
</feature>
<gene>
    <name evidence="9" type="ORF">Drose_25865</name>
</gene>
<evidence type="ECO:0000256" key="6">
    <source>
        <dbReference type="ARBA" id="ARBA00023136"/>
    </source>
</evidence>
<feature type="transmembrane region" description="Helical" evidence="7">
    <location>
        <begin position="101"/>
        <end position="127"/>
    </location>
</feature>
<name>A0ABY5YZ31_9ACTN</name>
<reference evidence="9" key="1">
    <citation type="submission" date="2021-04" db="EMBL/GenBank/DDBJ databases">
        <title>Biosynthetic gene clusters of Dactylosporangioum roseum.</title>
        <authorList>
            <person name="Hartkoorn R.C."/>
            <person name="Beaudoing E."/>
            <person name="Hot D."/>
            <person name="Moureu S."/>
        </authorList>
    </citation>
    <scope>NUCLEOTIDE SEQUENCE</scope>
    <source>
        <strain evidence="9">NRRL B-16295</strain>
    </source>
</reference>
<dbReference type="Pfam" id="PF12911">
    <property type="entry name" value="OppC_N"/>
    <property type="match status" value="1"/>
</dbReference>
<dbReference type="Gene3D" id="1.10.3720.10">
    <property type="entry name" value="MetI-like"/>
    <property type="match status" value="1"/>
</dbReference>
<keyword evidence="3" id="KW-1003">Cell membrane</keyword>
<dbReference type="EMBL" id="CP073721">
    <property type="protein sequence ID" value="UWZ34636.1"/>
    <property type="molecule type" value="Genomic_DNA"/>
</dbReference>
<feature type="transmembrane region" description="Helical" evidence="7">
    <location>
        <begin position="265"/>
        <end position="287"/>
    </location>
</feature>
<dbReference type="CDD" id="cd06261">
    <property type="entry name" value="TM_PBP2"/>
    <property type="match status" value="1"/>
</dbReference>
<keyword evidence="6 7" id="KW-0472">Membrane</keyword>
<dbReference type="InterPro" id="IPR035906">
    <property type="entry name" value="MetI-like_sf"/>
</dbReference>
<sequence length="302" mass="32371">MSAQPKPGPVAVTKASGGHRLRVVKQLLRRRTAVFSGAVIAVLLLFALTPVSWLPHSPTGGDQRRKFQPPIFLDGGKSDHLLGTDLLGRDILSMLIAGARYTLGIVIAAALIGLLVGVTLGLTAAYFQGWYGSLVMRLADVQLAFPVMVLLIAVVAAFGASVLNLILILGITAWAPYARVVYTSTLALKEREFVEAARASGLTHTKIMVRHLLPNLTSVLVVLVTFELAQLVLVESALSFLGLGVQPPNPSWGAMIADGRQFLYGQWWASALPGLFIVFAVLAFSLLGDELRDVLDPEGRES</sequence>
<feature type="transmembrane region" description="Helical" evidence="7">
    <location>
        <begin position="216"/>
        <end position="245"/>
    </location>
</feature>
<keyword evidence="5 7" id="KW-1133">Transmembrane helix</keyword>
<protein>
    <submittedName>
        <fullName evidence="9">ABC transporter permease</fullName>
    </submittedName>
</protein>
<evidence type="ECO:0000256" key="1">
    <source>
        <dbReference type="ARBA" id="ARBA00004651"/>
    </source>
</evidence>
<dbReference type="PROSITE" id="PS50928">
    <property type="entry name" value="ABC_TM1"/>
    <property type="match status" value="1"/>
</dbReference>
<dbReference type="SUPFAM" id="SSF161098">
    <property type="entry name" value="MetI-like"/>
    <property type="match status" value="1"/>
</dbReference>
<accession>A0ABY5YZ31</accession>
<comment type="subcellular location">
    <subcellularLocation>
        <location evidence="1 7">Cell membrane</location>
        <topology evidence="1 7">Multi-pass membrane protein</topology>
    </subcellularLocation>
</comment>
<evidence type="ECO:0000256" key="5">
    <source>
        <dbReference type="ARBA" id="ARBA00022989"/>
    </source>
</evidence>
<evidence type="ECO:0000313" key="9">
    <source>
        <dbReference type="EMBL" id="UWZ34636.1"/>
    </source>
</evidence>
<keyword evidence="4 7" id="KW-0812">Transmembrane</keyword>
<evidence type="ECO:0000256" key="3">
    <source>
        <dbReference type="ARBA" id="ARBA00022475"/>
    </source>
</evidence>
<keyword evidence="2 7" id="KW-0813">Transport</keyword>
<organism evidence="9 10">
    <name type="scientific">Dactylosporangium roseum</name>
    <dbReference type="NCBI Taxonomy" id="47989"/>
    <lineage>
        <taxon>Bacteria</taxon>
        <taxon>Bacillati</taxon>
        <taxon>Actinomycetota</taxon>
        <taxon>Actinomycetes</taxon>
        <taxon>Micromonosporales</taxon>
        <taxon>Micromonosporaceae</taxon>
        <taxon>Dactylosporangium</taxon>
    </lineage>
</organism>
<evidence type="ECO:0000256" key="7">
    <source>
        <dbReference type="RuleBase" id="RU363032"/>
    </source>
</evidence>
<dbReference type="InterPro" id="IPR025966">
    <property type="entry name" value="OppC_N"/>
</dbReference>
<dbReference type="InterPro" id="IPR050366">
    <property type="entry name" value="BP-dependent_transpt_permease"/>
</dbReference>
<proteinExistence type="inferred from homology"/>
<evidence type="ECO:0000256" key="4">
    <source>
        <dbReference type="ARBA" id="ARBA00022692"/>
    </source>
</evidence>
<comment type="similarity">
    <text evidence="7">Belongs to the binding-protein-dependent transport system permease family.</text>
</comment>
<feature type="domain" description="ABC transmembrane type-1" evidence="8">
    <location>
        <begin position="99"/>
        <end position="288"/>
    </location>
</feature>
<dbReference type="PANTHER" id="PTHR43386">
    <property type="entry name" value="OLIGOPEPTIDE TRANSPORT SYSTEM PERMEASE PROTEIN APPC"/>
    <property type="match status" value="1"/>
</dbReference>
<dbReference type="InterPro" id="IPR000515">
    <property type="entry name" value="MetI-like"/>
</dbReference>
<keyword evidence="10" id="KW-1185">Reference proteome</keyword>
<evidence type="ECO:0000313" key="10">
    <source>
        <dbReference type="Proteomes" id="UP001058271"/>
    </source>
</evidence>
<evidence type="ECO:0000256" key="2">
    <source>
        <dbReference type="ARBA" id="ARBA00022448"/>
    </source>
</evidence>
<dbReference type="RefSeq" id="WP_260723961.1">
    <property type="nucleotide sequence ID" value="NZ_BAAABS010000018.1"/>
</dbReference>
<dbReference type="Pfam" id="PF00528">
    <property type="entry name" value="BPD_transp_1"/>
    <property type="match status" value="1"/>
</dbReference>
<dbReference type="PANTHER" id="PTHR43386:SF1">
    <property type="entry name" value="D,D-DIPEPTIDE TRANSPORT SYSTEM PERMEASE PROTEIN DDPC-RELATED"/>
    <property type="match status" value="1"/>
</dbReference>